<feature type="chain" id="PRO_5029863621" evidence="1">
    <location>
        <begin position="20"/>
        <end position="117"/>
    </location>
</feature>
<keyword evidence="4" id="KW-1185">Reference proteome</keyword>
<dbReference type="InterPro" id="IPR026444">
    <property type="entry name" value="Secre_tail"/>
</dbReference>
<dbReference type="Pfam" id="PF18962">
    <property type="entry name" value="Por_Secre_tail"/>
    <property type="match status" value="1"/>
</dbReference>
<accession>A0A7K0EVB2</accession>
<feature type="domain" description="Secretion system C-terminal sorting" evidence="2">
    <location>
        <begin position="46"/>
        <end position="104"/>
    </location>
</feature>
<organism evidence="3 4">
    <name type="scientific">Larkinella terrae</name>
    <dbReference type="NCBI Taxonomy" id="2025311"/>
    <lineage>
        <taxon>Bacteria</taxon>
        <taxon>Pseudomonadati</taxon>
        <taxon>Bacteroidota</taxon>
        <taxon>Cytophagia</taxon>
        <taxon>Cytophagales</taxon>
        <taxon>Spirosomataceae</taxon>
        <taxon>Larkinella</taxon>
    </lineage>
</organism>
<dbReference type="AlphaFoldDB" id="A0A7K0EVB2"/>
<evidence type="ECO:0000259" key="2">
    <source>
        <dbReference type="Pfam" id="PF18962"/>
    </source>
</evidence>
<comment type="caution">
    <text evidence="3">The sequence shown here is derived from an EMBL/GenBank/DDBJ whole genome shotgun (WGS) entry which is preliminary data.</text>
</comment>
<dbReference type="EMBL" id="WJXZ01000014">
    <property type="protein sequence ID" value="MRS65368.1"/>
    <property type="molecule type" value="Genomic_DNA"/>
</dbReference>
<dbReference type="Proteomes" id="UP000441754">
    <property type="component" value="Unassembled WGS sequence"/>
</dbReference>
<sequence>MKKIGMLMLGLLAGTVSFAHQPLTSTTPARLVMNTENKIRLYVQPLQSKGQLAIWDANGRPVYFSTVALQKGLSRQFDFSSLSAGTYRLTLQTNAETVTKRFVVQANPNESFVVQEP</sequence>
<evidence type="ECO:0000256" key="1">
    <source>
        <dbReference type="SAM" id="SignalP"/>
    </source>
</evidence>
<gene>
    <name evidence="3" type="ORF">GJJ30_29020</name>
</gene>
<feature type="signal peptide" evidence="1">
    <location>
        <begin position="1"/>
        <end position="19"/>
    </location>
</feature>
<evidence type="ECO:0000313" key="4">
    <source>
        <dbReference type="Proteomes" id="UP000441754"/>
    </source>
</evidence>
<name>A0A7K0EVB2_9BACT</name>
<keyword evidence="1" id="KW-0732">Signal</keyword>
<dbReference type="OrthoDB" id="961976at2"/>
<evidence type="ECO:0000313" key="3">
    <source>
        <dbReference type="EMBL" id="MRS65368.1"/>
    </source>
</evidence>
<reference evidence="3 4" key="1">
    <citation type="journal article" date="2018" name="Antonie Van Leeuwenhoek">
        <title>Larkinella terrae sp. nov., isolated from soil on Jeju Island, South Korea.</title>
        <authorList>
            <person name="Ten L.N."/>
            <person name="Jeon J."/>
            <person name="Park S.J."/>
            <person name="Park S."/>
            <person name="Lee S.Y."/>
            <person name="Kim M.K."/>
            <person name="Jung H.Y."/>
        </authorList>
    </citation>
    <scope>NUCLEOTIDE SEQUENCE [LARGE SCALE GENOMIC DNA]</scope>
    <source>
        <strain evidence="3 4">KCTC 52001</strain>
    </source>
</reference>
<proteinExistence type="predicted"/>
<protein>
    <submittedName>
        <fullName evidence="3">T9SS type A sorting domain-containing protein</fullName>
    </submittedName>
</protein>
<dbReference type="RefSeq" id="WP_154178650.1">
    <property type="nucleotide sequence ID" value="NZ_WJXZ01000014.1"/>
</dbReference>
<dbReference type="NCBIfam" id="TIGR04183">
    <property type="entry name" value="Por_Secre_tail"/>
    <property type="match status" value="1"/>
</dbReference>